<proteinExistence type="predicted"/>
<organism evidence="1 2">
    <name type="scientific">Actinoalloteichus hoggarensis</name>
    <dbReference type="NCBI Taxonomy" id="1470176"/>
    <lineage>
        <taxon>Bacteria</taxon>
        <taxon>Bacillati</taxon>
        <taxon>Actinomycetota</taxon>
        <taxon>Actinomycetes</taxon>
        <taxon>Pseudonocardiales</taxon>
        <taxon>Pseudonocardiaceae</taxon>
        <taxon>Actinoalloteichus</taxon>
    </lineage>
</organism>
<accession>A0A221W896</accession>
<dbReference type="KEGG" id="ahg:AHOG_21585"/>
<protein>
    <submittedName>
        <fullName evidence="1">Uncharacterized protein</fullName>
    </submittedName>
</protein>
<dbReference type="OrthoDB" id="3828886at2"/>
<dbReference type="RefSeq" id="WP_157736977.1">
    <property type="nucleotide sequence ID" value="NZ_CP022521.1"/>
</dbReference>
<dbReference type="AlphaFoldDB" id="A0A221W896"/>
<gene>
    <name evidence="1" type="ORF">AHOG_21585</name>
</gene>
<reference evidence="1 2" key="1">
    <citation type="submission" date="2017-07" db="EMBL/GenBank/DDBJ databases">
        <title>Complete genome sequence of Actinoalloteichus hoggarensis DSM 45943, type strain of Actinoalloteichus hoggarensis.</title>
        <authorList>
            <person name="Ruckert C."/>
            <person name="Nouioui I."/>
            <person name="Willmese J."/>
            <person name="van Wezel G."/>
            <person name="Klenk H.-P."/>
            <person name="Kalinowski J."/>
            <person name="Zotchev S.B."/>
        </authorList>
    </citation>
    <scope>NUCLEOTIDE SEQUENCE [LARGE SCALE GENOMIC DNA]</scope>
    <source>
        <strain evidence="1 2">DSM 45943</strain>
    </source>
</reference>
<keyword evidence="2" id="KW-1185">Reference proteome</keyword>
<sequence>MLVAFGLVVLAGCGTQGAGVGVECTAIGARTGLGLDVAAGLAPDVAEARVLLCQDDECTETDMPADCGDDCGMDSLRPGSDTVDQGCVDGVCSASSVPDGTLHGFVDLPELAAGPAEVSVTLVDRAGAEILAETISLTVEDVYPNGPECGAGGVAAAVRVTDDHTLVEA</sequence>
<dbReference type="Proteomes" id="UP000204221">
    <property type="component" value="Chromosome"/>
</dbReference>
<evidence type="ECO:0000313" key="2">
    <source>
        <dbReference type="Proteomes" id="UP000204221"/>
    </source>
</evidence>
<dbReference type="EMBL" id="CP022521">
    <property type="protein sequence ID" value="ASO21933.1"/>
    <property type="molecule type" value="Genomic_DNA"/>
</dbReference>
<name>A0A221W896_9PSEU</name>
<evidence type="ECO:0000313" key="1">
    <source>
        <dbReference type="EMBL" id="ASO21933.1"/>
    </source>
</evidence>